<dbReference type="STRING" id="1054996.SAMN05444414_11119"/>
<dbReference type="SMART" id="SM00331">
    <property type="entry name" value="PP2C_SIG"/>
    <property type="match status" value="1"/>
</dbReference>
<evidence type="ECO:0000313" key="2">
    <source>
        <dbReference type="EMBL" id="SHL33295.1"/>
    </source>
</evidence>
<dbReference type="SUPFAM" id="SSF81606">
    <property type="entry name" value="PP2C-like"/>
    <property type="match status" value="1"/>
</dbReference>
<dbReference type="Pfam" id="PF13672">
    <property type="entry name" value="PP2C_2"/>
    <property type="match status" value="1"/>
</dbReference>
<dbReference type="SMART" id="SM00332">
    <property type="entry name" value="PP2Cc"/>
    <property type="match status" value="1"/>
</dbReference>
<dbReference type="RefSeq" id="WP_073198100.1">
    <property type="nucleotide sequence ID" value="NZ_FRBN01000011.1"/>
</dbReference>
<dbReference type="PROSITE" id="PS51746">
    <property type="entry name" value="PPM_2"/>
    <property type="match status" value="1"/>
</dbReference>
<dbReference type="EMBL" id="FRBN01000011">
    <property type="protein sequence ID" value="SHL33295.1"/>
    <property type="molecule type" value="Genomic_DNA"/>
</dbReference>
<proteinExistence type="predicted"/>
<dbReference type="CDD" id="cd00143">
    <property type="entry name" value="PP2Cc"/>
    <property type="match status" value="1"/>
</dbReference>
<evidence type="ECO:0000313" key="3">
    <source>
        <dbReference type="Proteomes" id="UP000184191"/>
    </source>
</evidence>
<dbReference type="InterPro" id="IPR001932">
    <property type="entry name" value="PPM-type_phosphatase-like_dom"/>
</dbReference>
<dbReference type="OrthoDB" id="9801841at2"/>
<gene>
    <name evidence="2" type="ORF">SAMN05444414_11119</name>
</gene>
<dbReference type="InterPro" id="IPR036457">
    <property type="entry name" value="PPM-type-like_dom_sf"/>
</dbReference>
<dbReference type="AlphaFoldDB" id="A0A1M6ZSI6"/>
<sequence length="303" mass="32907">MHPTVDLVYDTSMAMVLGRRERQEDAVVSDFSSGEAFGFVVLADGMGGHAAGDVASKIVVTEVFSELKLQSGDPELLEPHIGEVLQRATVSANKCVGVYSRECPDAQGMGATLLAPVFIHDRLYWVSVGDSPLYLFRSGVLERLNENHALMSQIDYLVANGIMGREEAINYPDQSCLTSVLIGRDIAQVDCRTVPVQIKDGDILIVASDGLQFLCEEQIEGVLRFTQKRSAEDIGAALMKEVQKLDDPSQDNVSLCVVKVMAQGAGTVGNDQDQDQTISRSQQHSNTSITIMAKVMRKKKATG</sequence>
<protein>
    <submittedName>
        <fullName evidence="2">Serine/threonine protein phosphatase PrpC</fullName>
    </submittedName>
</protein>
<name>A0A1M6ZSI6_9RHOB</name>
<keyword evidence="3" id="KW-1185">Reference proteome</keyword>
<evidence type="ECO:0000259" key="1">
    <source>
        <dbReference type="PROSITE" id="PS51746"/>
    </source>
</evidence>
<dbReference type="Gene3D" id="3.60.40.10">
    <property type="entry name" value="PPM-type phosphatase domain"/>
    <property type="match status" value="1"/>
</dbReference>
<dbReference type="Proteomes" id="UP000184191">
    <property type="component" value="Unassembled WGS sequence"/>
</dbReference>
<feature type="domain" description="PPM-type phosphatase" evidence="1">
    <location>
        <begin position="10"/>
        <end position="260"/>
    </location>
</feature>
<reference evidence="3" key="1">
    <citation type="submission" date="2016-11" db="EMBL/GenBank/DDBJ databases">
        <authorList>
            <person name="Varghese N."/>
            <person name="Submissions S."/>
        </authorList>
    </citation>
    <scope>NUCLEOTIDE SEQUENCE [LARGE SCALE GENOMIC DNA]</scope>
    <source>
        <strain evidence="3">DSM 29327</strain>
    </source>
</reference>
<accession>A0A1M6ZSI6</accession>
<organism evidence="2 3">
    <name type="scientific">Roseovarius marisflavi</name>
    <dbReference type="NCBI Taxonomy" id="1054996"/>
    <lineage>
        <taxon>Bacteria</taxon>
        <taxon>Pseudomonadati</taxon>
        <taxon>Pseudomonadota</taxon>
        <taxon>Alphaproteobacteria</taxon>
        <taxon>Rhodobacterales</taxon>
        <taxon>Roseobacteraceae</taxon>
        <taxon>Roseovarius</taxon>
    </lineage>
</organism>